<dbReference type="PANTHER" id="PTHR36440:SF1">
    <property type="entry name" value="PUTATIVE (AFU_ORTHOLOGUE AFUA_8G07350)-RELATED"/>
    <property type="match status" value="1"/>
</dbReference>
<dbReference type="InterPro" id="IPR014710">
    <property type="entry name" value="RmlC-like_jellyroll"/>
</dbReference>
<dbReference type="InterPro" id="IPR013096">
    <property type="entry name" value="Cupin_2"/>
</dbReference>
<dbReference type="KEGG" id="htq:FRZ44_08710"/>
<dbReference type="InterPro" id="IPR053146">
    <property type="entry name" value="QDO-like"/>
</dbReference>
<evidence type="ECO:0000313" key="3">
    <source>
        <dbReference type="Proteomes" id="UP000326202"/>
    </source>
</evidence>
<dbReference type="RefSeq" id="WP_151176023.1">
    <property type="nucleotide sequence ID" value="NZ_CP042906.1"/>
</dbReference>
<keyword evidence="3" id="KW-1185">Reference proteome</keyword>
<name>A0A5J6MDR5_9PROT</name>
<feature type="domain" description="Cupin type-2" evidence="1">
    <location>
        <begin position="33"/>
        <end position="102"/>
    </location>
</feature>
<evidence type="ECO:0000313" key="2">
    <source>
        <dbReference type="EMBL" id="QEX15584.1"/>
    </source>
</evidence>
<dbReference type="InterPro" id="IPR011051">
    <property type="entry name" value="RmlC_Cupin_sf"/>
</dbReference>
<proteinExistence type="predicted"/>
<gene>
    <name evidence="2" type="ORF">FRZ44_08710</name>
</gene>
<accession>A0A5J6MDR5</accession>
<dbReference type="SUPFAM" id="SSF51182">
    <property type="entry name" value="RmlC-like cupins"/>
    <property type="match status" value="1"/>
</dbReference>
<protein>
    <submittedName>
        <fullName evidence="2">Cupin</fullName>
    </submittedName>
</protein>
<dbReference type="PANTHER" id="PTHR36440">
    <property type="entry name" value="PUTATIVE (AFU_ORTHOLOGUE AFUA_8G07350)-RELATED"/>
    <property type="match status" value="1"/>
</dbReference>
<organism evidence="2 3">
    <name type="scientific">Hypericibacter terrae</name>
    <dbReference type="NCBI Taxonomy" id="2602015"/>
    <lineage>
        <taxon>Bacteria</taxon>
        <taxon>Pseudomonadati</taxon>
        <taxon>Pseudomonadota</taxon>
        <taxon>Alphaproteobacteria</taxon>
        <taxon>Rhodospirillales</taxon>
        <taxon>Dongiaceae</taxon>
        <taxon>Hypericibacter</taxon>
    </lineage>
</organism>
<dbReference type="Pfam" id="PF07883">
    <property type="entry name" value="Cupin_2"/>
    <property type="match status" value="1"/>
</dbReference>
<dbReference type="AlphaFoldDB" id="A0A5J6MDR5"/>
<dbReference type="Proteomes" id="UP000326202">
    <property type="component" value="Chromosome"/>
</dbReference>
<dbReference type="Gene3D" id="2.60.120.10">
    <property type="entry name" value="Jelly Rolls"/>
    <property type="match status" value="1"/>
</dbReference>
<dbReference type="EMBL" id="CP042906">
    <property type="protein sequence ID" value="QEX15584.1"/>
    <property type="molecule type" value="Genomic_DNA"/>
</dbReference>
<reference evidence="2 3" key="1">
    <citation type="submission" date="2019-08" db="EMBL/GenBank/DDBJ databases">
        <title>Hyperibacter terrae gen. nov., sp. nov. and Hyperibacter viscosus sp. nov., two new members in the family Rhodospirillaceae isolated from the rhizosphere of Hypericum perforatum.</title>
        <authorList>
            <person name="Noviana Z."/>
        </authorList>
    </citation>
    <scope>NUCLEOTIDE SEQUENCE [LARGE SCALE GENOMIC DNA]</scope>
    <source>
        <strain evidence="2 3">R5913</strain>
    </source>
</reference>
<sequence length="147" mass="15654">MQPQAQPAIAIGGLEIRYLMDGTVNGAGVGMFELTVQPGARVPPAHSHTNNEEIVYVLEGTLRYSVDGEVRDLQPGERMYTPRGSVHAFSNPHDRAARALIVLTPDIGAQYFRDIAAVVGAPGGPSPAKMAEIMTRYGLVLAPPPGH</sequence>
<dbReference type="OrthoDB" id="9791637at2"/>
<evidence type="ECO:0000259" key="1">
    <source>
        <dbReference type="Pfam" id="PF07883"/>
    </source>
</evidence>